<dbReference type="Proteomes" id="UP000321787">
    <property type="component" value="Unassembled WGS sequence"/>
</dbReference>
<dbReference type="GO" id="GO:0005524">
    <property type="term" value="F:ATP binding"/>
    <property type="evidence" value="ECO:0007669"/>
    <property type="project" value="UniProtKB-UniRule"/>
</dbReference>
<keyword evidence="2 8" id="KW-0963">Cytoplasm</keyword>
<comment type="function">
    <text evidence="8">Ligates lysine onto the cytidine present at position 34 of the AUA codon-specific tRNA(Ile) that contains the anticodon CAU, in an ATP-dependent manner. Cytidine is converted to lysidine, thus changing the amino acid specificity of the tRNA from methionine to isoleucine.</text>
</comment>
<feature type="domain" description="Lysidine-tRNA(Ile) synthetase C-terminal" evidence="9">
    <location>
        <begin position="381"/>
        <end position="450"/>
    </location>
</feature>
<dbReference type="InterPro" id="IPR012094">
    <property type="entry name" value="tRNA_Ile_lys_synt"/>
</dbReference>
<dbReference type="GO" id="GO:0032267">
    <property type="term" value="F:tRNA(Ile)-lysidine synthase activity"/>
    <property type="evidence" value="ECO:0007669"/>
    <property type="project" value="UniProtKB-EC"/>
</dbReference>
<evidence type="ECO:0000313" key="11">
    <source>
        <dbReference type="Proteomes" id="UP000321787"/>
    </source>
</evidence>
<dbReference type="EC" id="6.3.4.19" evidence="8"/>
<feature type="binding site" evidence="8">
    <location>
        <begin position="39"/>
        <end position="44"/>
    </location>
    <ligand>
        <name>ATP</name>
        <dbReference type="ChEBI" id="CHEBI:30616"/>
    </ligand>
</feature>
<dbReference type="SUPFAM" id="SSF82829">
    <property type="entry name" value="MesJ substrate recognition domain-like"/>
    <property type="match status" value="1"/>
</dbReference>
<dbReference type="CDD" id="cd01992">
    <property type="entry name" value="TilS_N"/>
    <property type="match status" value="1"/>
</dbReference>
<dbReference type="SUPFAM" id="SSF56037">
    <property type="entry name" value="PheT/TilS domain"/>
    <property type="match status" value="1"/>
</dbReference>
<dbReference type="InterPro" id="IPR015262">
    <property type="entry name" value="tRNA_Ile_lys_synt_subst-bd"/>
</dbReference>
<dbReference type="PANTHER" id="PTHR43033:SF1">
    <property type="entry name" value="TRNA(ILE)-LYSIDINE SYNTHASE-RELATED"/>
    <property type="match status" value="1"/>
</dbReference>
<dbReference type="HAMAP" id="MF_01161">
    <property type="entry name" value="tRNA_Ile_lys_synt"/>
    <property type="match status" value="1"/>
</dbReference>
<comment type="subcellular location">
    <subcellularLocation>
        <location evidence="1 8">Cytoplasm</location>
    </subcellularLocation>
</comment>
<keyword evidence="5 8" id="KW-0547">Nucleotide-binding</keyword>
<dbReference type="NCBIfam" id="TIGR02433">
    <property type="entry name" value="lysidine_TilS_C"/>
    <property type="match status" value="1"/>
</dbReference>
<dbReference type="Pfam" id="PF11734">
    <property type="entry name" value="TilS_C"/>
    <property type="match status" value="1"/>
</dbReference>
<sequence length="456" mass="52432">MLAFLLEETLGLIDMLYSHFSQQITSYSVKKPHLIVALSGGVDSMVLLRLAGMYAKEKQLECMAVHVNHGLSLHANDWEVSCASYCKELDIPLYIERVNLKVSPQESLEEVARKARYHALEKHMRANSLLLTGQHQDDQVETFFLALKRGSGPAGLSSMPSIIPLKTGYKCRPLLFTSRQHITEYAQQHQLTWVEDESNQDTRFDRNFLRHEITPVLFQRWSSFASAVSRSAQLCAEQEALLVELLQPKLQLFQNEFQGLSIKQIEPESLASRNMLLRLWLKLFAIPLPSQTQLHILWNEVAMAQQDANPCLDLGIVQIRRYQGYIYCVPKYQDLSLWKKTLEGKIALPDNLGELELRAKFSHHEKGSILQLRAPLPNEKVEVRFNVIGLAPHPEKRQHSRKMKKLYQEYEVPTWQRSRLPMVFYNDELAAVAGLFVCKAFSGQECELLWYKPVSE</sequence>
<evidence type="ECO:0000256" key="4">
    <source>
        <dbReference type="ARBA" id="ARBA00022694"/>
    </source>
</evidence>
<reference evidence="10 11" key="1">
    <citation type="submission" date="2019-07" db="EMBL/GenBank/DDBJ databases">
        <title>Whole genome shotgun sequence of Aliivibrio fischeri NBRC 101058.</title>
        <authorList>
            <person name="Hosoyama A."/>
            <person name="Uohara A."/>
            <person name="Ohji S."/>
            <person name="Ichikawa N."/>
        </authorList>
    </citation>
    <scope>NUCLEOTIDE SEQUENCE [LARGE SCALE GENOMIC DNA]</scope>
    <source>
        <strain evidence="10 11">NBRC 101058</strain>
    </source>
</reference>
<dbReference type="GO" id="GO:0005737">
    <property type="term" value="C:cytoplasm"/>
    <property type="evidence" value="ECO:0007669"/>
    <property type="project" value="UniProtKB-SubCell"/>
</dbReference>
<comment type="domain">
    <text evidence="8">The N-terminal region contains the highly conserved SGGXDS motif, predicted to be a P-loop motif involved in ATP binding.</text>
</comment>
<dbReference type="SMART" id="SM00977">
    <property type="entry name" value="TilS_C"/>
    <property type="match status" value="1"/>
</dbReference>
<dbReference type="InterPro" id="IPR011063">
    <property type="entry name" value="TilS/TtcA_N"/>
</dbReference>
<evidence type="ECO:0000256" key="7">
    <source>
        <dbReference type="ARBA" id="ARBA00048539"/>
    </source>
</evidence>
<evidence type="ECO:0000259" key="9">
    <source>
        <dbReference type="SMART" id="SM00977"/>
    </source>
</evidence>
<dbReference type="InterPro" id="IPR014729">
    <property type="entry name" value="Rossmann-like_a/b/a_fold"/>
</dbReference>
<keyword evidence="6 8" id="KW-0067">ATP-binding</keyword>
<evidence type="ECO:0000256" key="1">
    <source>
        <dbReference type="ARBA" id="ARBA00004496"/>
    </source>
</evidence>
<dbReference type="Pfam" id="PF09179">
    <property type="entry name" value="TilS"/>
    <property type="match status" value="1"/>
</dbReference>
<dbReference type="PANTHER" id="PTHR43033">
    <property type="entry name" value="TRNA(ILE)-LYSIDINE SYNTHASE-RELATED"/>
    <property type="match status" value="1"/>
</dbReference>
<dbReference type="Gene3D" id="1.20.59.20">
    <property type="match status" value="1"/>
</dbReference>
<protein>
    <recommendedName>
        <fullName evidence="8">tRNA(Ile)-lysidine synthase</fullName>
        <ecNumber evidence="8">6.3.4.19</ecNumber>
    </recommendedName>
    <alternativeName>
        <fullName evidence="8">tRNA(Ile)-2-lysyl-cytidine synthase</fullName>
    </alternativeName>
    <alternativeName>
        <fullName evidence="8">tRNA(Ile)-lysidine synthetase</fullName>
    </alternativeName>
</protein>
<keyword evidence="3 8" id="KW-0436">Ligase</keyword>
<evidence type="ECO:0000256" key="3">
    <source>
        <dbReference type="ARBA" id="ARBA00022598"/>
    </source>
</evidence>
<name>A0A510URI2_ALIFS</name>
<dbReference type="SUPFAM" id="SSF52402">
    <property type="entry name" value="Adenine nucleotide alpha hydrolases-like"/>
    <property type="match status" value="1"/>
</dbReference>
<dbReference type="NCBIfam" id="TIGR02432">
    <property type="entry name" value="lysidine_TilS_N"/>
    <property type="match status" value="1"/>
</dbReference>
<keyword evidence="4 8" id="KW-0819">tRNA processing</keyword>
<gene>
    <name evidence="8 10" type="primary">tilS</name>
    <name evidence="10" type="ORF">AFI02nite_35210</name>
</gene>
<comment type="caution">
    <text evidence="10">The sequence shown here is derived from an EMBL/GenBank/DDBJ whole genome shotgun (WGS) entry which is preliminary data.</text>
</comment>
<dbReference type="Pfam" id="PF01171">
    <property type="entry name" value="ATP_bind_3"/>
    <property type="match status" value="1"/>
</dbReference>
<dbReference type="EMBL" id="BJTZ01000030">
    <property type="protein sequence ID" value="GEK15485.1"/>
    <property type="molecule type" value="Genomic_DNA"/>
</dbReference>
<organism evidence="10 11">
    <name type="scientific">Aliivibrio fischeri</name>
    <name type="common">Vibrio fischeri</name>
    <dbReference type="NCBI Taxonomy" id="668"/>
    <lineage>
        <taxon>Bacteria</taxon>
        <taxon>Pseudomonadati</taxon>
        <taxon>Pseudomonadota</taxon>
        <taxon>Gammaproteobacteria</taxon>
        <taxon>Vibrionales</taxon>
        <taxon>Vibrionaceae</taxon>
        <taxon>Aliivibrio</taxon>
    </lineage>
</organism>
<evidence type="ECO:0000256" key="8">
    <source>
        <dbReference type="HAMAP-Rule" id="MF_01161"/>
    </source>
</evidence>
<dbReference type="Gene3D" id="3.40.50.620">
    <property type="entry name" value="HUPs"/>
    <property type="match status" value="1"/>
</dbReference>
<evidence type="ECO:0000256" key="5">
    <source>
        <dbReference type="ARBA" id="ARBA00022741"/>
    </source>
</evidence>
<evidence type="ECO:0000256" key="2">
    <source>
        <dbReference type="ARBA" id="ARBA00022490"/>
    </source>
</evidence>
<proteinExistence type="inferred from homology"/>
<dbReference type="InterPro" id="IPR012795">
    <property type="entry name" value="tRNA_Ile_lys_synt_N"/>
</dbReference>
<evidence type="ECO:0000313" key="10">
    <source>
        <dbReference type="EMBL" id="GEK15485.1"/>
    </source>
</evidence>
<dbReference type="GO" id="GO:0006400">
    <property type="term" value="P:tRNA modification"/>
    <property type="evidence" value="ECO:0007669"/>
    <property type="project" value="UniProtKB-UniRule"/>
</dbReference>
<dbReference type="RefSeq" id="WP_146866025.1">
    <property type="nucleotide sequence ID" value="NZ_BJTZ01000030.1"/>
</dbReference>
<comment type="catalytic activity">
    <reaction evidence="7 8">
        <text>cytidine(34) in tRNA(Ile2) + L-lysine + ATP = lysidine(34) in tRNA(Ile2) + AMP + diphosphate + H(+)</text>
        <dbReference type="Rhea" id="RHEA:43744"/>
        <dbReference type="Rhea" id="RHEA-COMP:10625"/>
        <dbReference type="Rhea" id="RHEA-COMP:10670"/>
        <dbReference type="ChEBI" id="CHEBI:15378"/>
        <dbReference type="ChEBI" id="CHEBI:30616"/>
        <dbReference type="ChEBI" id="CHEBI:32551"/>
        <dbReference type="ChEBI" id="CHEBI:33019"/>
        <dbReference type="ChEBI" id="CHEBI:82748"/>
        <dbReference type="ChEBI" id="CHEBI:83665"/>
        <dbReference type="ChEBI" id="CHEBI:456215"/>
        <dbReference type="EC" id="6.3.4.19"/>
    </reaction>
</comment>
<evidence type="ECO:0000256" key="6">
    <source>
        <dbReference type="ARBA" id="ARBA00022840"/>
    </source>
</evidence>
<dbReference type="AlphaFoldDB" id="A0A510URI2"/>
<accession>A0A510URI2</accession>
<comment type="similarity">
    <text evidence="8">Belongs to the tRNA(Ile)-lysidine synthase family.</text>
</comment>
<dbReference type="InterPro" id="IPR012796">
    <property type="entry name" value="Lysidine-tRNA-synth_C"/>
</dbReference>